<evidence type="ECO:0000256" key="1">
    <source>
        <dbReference type="SAM" id="MobiDB-lite"/>
    </source>
</evidence>
<keyword evidence="3" id="KW-1185">Reference proteome</keyword>
<accession>A0AAU9W604</accession>
<name>A0AAU9W604_9CNID</name>
<protein>
    <submittedName>
        <fullName evidence="2">Uncharacterized protein</fullName>
    </submittedName>
</protein>
<feature type="region of interest" description="Disordered" evidence="1">
    <location>
        <begin position="70"/>
        <end position="96"/>
    </location>
</feature>
<proteinExistence type="predicted"/>
<evidence type="ECO:0000313" key="2">
    <source>
        <dbReference type="EMBL" id="CAH3044827.1"/>
    </source>
</evidence>
<dbReference type="AlphaFoldDB" id="A0AAU9W604"/>
<organism evidence="2 3">
    <name type="scientific">Pocillopora meandrina</name>
    <dbReference type="NCBI Taxonomy" id="46732"/>
    <lineage>
        <taxon>Eukaryota</taxon>
        <taxon>Metazoa</taxon>
        <taxon>Cnidaria</taxon>
        <taxon>Anthozoa</taxon>
        <taxon>Hexacorallia</taxon>
        <taxon>Scleractinia</taxon>
        <taxon>Astrocoeniina</taxon>
        <taxon>Pocilloporidae</taxon>
        <taxon>Pocillopora</taxon>
    </lineage>
</organism>
<dbReference type="EMBL" id="CALNXJ010000007">
    <property type="protein sequence ID" value="CAH3044827.1"/>
    <property type="molecule type" value="Genomic_DNA"/>
</dbReference>
<gene>
    <name evidence="2" type="ORF">PMEA_00031414</name>
</gene>
<reference evidence="2 3" key="1">
    <citation type="submission" date="2022-05" db="EMBL/GenBank/DDBJ databases">
        <authorList>
            <consortium name="Genoscope - CEA"/>
            <person name="William W."/>
        </authorList>
    </citation>
    <scope>NUCLEOTIDE SEQUENCE [LARGE SCALE GENOMIC DNA]</scope>
</reference>
<evidence type="ECO:0000313" key="3">
    <source>
        <dbReference type="Proteomes" id="UP001159428"/>
    </source>
</evidence>
<dbReference type="Proteomes" id="UP001159428">
    <property type="component" value="Unassembled WGS sequence"/>
</dbReference>
<comment type="caution">
    <text evidence="2">The sequence shown here is derived from an EMBL/GenBank/DDBJ whole genome shotgun (WGS) entry which is preliminary data.</text>
</comment>
<feature type="compositionally biased region" description="Basic residues" evidence="1">
    <location>
        <begin position="76"/>
        <end position="87"/>
    </location>
</feature>
<sequence length="96" mass="11104">MAPKEQYTSQQETSLAVALGLLVFNNDIKDTVSKLLSAMDLPVCFVEIVTTVLRELEMIDSKRIRESDFKTDPCTKNRRKKLKRDKCKKQDAFQHQ</sequence>